<reference evidence="2" key="1">
    <citation type="submission" date="2020-07" db="EMBL/GenBank/DDBJ databases">
        <title>Genome sequence and genetic diversity analysis of an under-domesticated orphan crop, white fonio (Digitaria exilis).</title>
        <authorList>
            <person name="Bennetzen J.L."/>
            <person name="Chen S."/>
            <person name="Ma X."/>
            <person name="Wang X."/>
            <person name="Yssel A.E.J."/>
            <person name="Chaluvadi S.R."/>
            <person name="Johnson M."/>
            <person name="Gangashetty P."/>
            <person name="Hamidou F."/>
            <person name="Sanogo M.D."/>
            <person name="Zwaenepoel A."/>
            <person name="Wallace J."/>
            <person name="Van De Peer Y."/>
            <person name="Van Deynze A."/>
        </authorList>
    </citation>
    <scope>NUCLEOTIDE SEQUENCE</scope>
    <source>
        <tissue evidence="2">Leaves</tissue>
    </source>
</reference>
<name>A0A835ADM2_9POAL</name>
<sequence>MSTTAAGGSGVDALCDNVLASILARLPSTSVLRCRAVCRSWRRITTARSFLVNHVTRRPLQILTRSVYGYGGREVSATPLSVAGDAHPTRLFHRTRHEPSVARSSDVLYSLDGLLVVSKLPGLFGICNPSTRQWATLPALAPEPRPFDVVTCGFYFYSPHTSSGEYRLLCQVRHKYERYYCIFSTAGDALPRRCHGRQRPPRLTTSASLPYSVPVSRRGVLHWLVHPEDAFTGMMLAFDTASEAFRLMPRPPEWAGDDTRKRKLLELDGELAVAVEKGVSTLAVWELRDYEAEVWTLRYRVEVPPPSSIFGGTTTDNHTSVEWYISWIFSAGDGAILIGQGYHGFAARLYDLREKRIRGEVSLLPRGQQPAFLVFRESLVSHGFFDLPPNSEVAHIKFN</sequence>
<dbReference type="Gramene" id="Dexi5A01G0005780.1">
    <property type="protein sequence ID" value="Dexi5A01G0005780.1:cds"/>
    <property type="gene ID" value="Dexi5A01G0005780"/>
</dbReference>
<protein>
    <recommendedName>
        <fullName evidence="1">F-box domain-containing protein</fullName>
    </recommendedName>
</protein>
<dbReference type="InterPro" id="IPR013187">
    <property type="entry name" value="F-box-assoc_dom_typ3"/>
</dbReference>
<comment type="caution">
    <text evidence="2">The sequence shown here is derived from an EMBL/GenBank/DDBJ whole genome shotgun (WGS) entry which is preliminary data.</text>
</comment>
<dbReference type="SUPFAM" id="SSF81383">
    <property type="entry name" value="F-box domain"/>
    <property type="match status" value="1"/>
</dbReference>
<dbReference type="Pfam" id="PF08268">
    <property type="entry name" value="FBA_3"/>
    <property type="match status" value="1"/>
</dbReference>
<dbReference type="Gene3D" id="1.20.1280.50">
    <property type="match status" value="1"/>
</dbReference>
<dbReference type="OrthoDB" id="610337at2759"/>
<dbReference type="InterPro" id="IPR017451">
    <property type="entry name" value="F-box-assoc_interact_dom"/>
</dbReference>
<organism evidence="2 3">
    <name type="scientific">Digitaria exilis</name>
    <dbReference type="NCBI Taxonomy" id="1010633"/>
    <lineage>
        <taxon>Eukaryota</taxon>
        <taxon>Viridiplantae</taxon>
        <taxon>Streptophyta</taxon>
        <taxon>Embryophyta</taxon>
        <taxon>Tracheophyta</taxon>
        <taxon>Spermatophyta</taxon>
        <taxon>Magnoliopsida</taxon>
        <taxon>Liliopsida</taxon>
        <taxon>Poales</taxon>
        <taxon>Poaceae</taxon>
        <taxon>PACMAD clade</taxon>
        <taxon>Panicoideae</taxon>
        <taxon>Panicodae</taxon>
        <taxon>Paniceae</taxon>
        <taxon>Anthephorinae</taxon>
        <taxon>Digitaria</taxon>
    </lineage>
</organism>
<proteinExistence type="predicted"/>
<dbReference type="PANTHER" id="PTHR31672:SF2">
    <property type="entry name" value="F-BOX DOMAIN-CONTAINING PROTEIN"/>
    <property type="match status" value="1"/>
</dbReference>
<dbReference type="InterPro" id="IPR001810">
    <property type="entry name" value="F-box_dom"/>
</dbReference>
<dbReference type="Proteomes" id="UP000636709">
    <property type="component" value="Unassembled WGS sequence"/>
</dbReference>
<accession>A0A835ADM2</accession>
<dbReference type="InterPro" id="IPR050796">
    <property type="entry name" value="SCF_F-box_component"/>
</dbReference>
<dbReference type="SMART" id="SM00256">
    <property type="entry name" value="FBOX"/>
    <property type="match status" value="1"/>
</dbReference>
<dbReference type="NCBIfam" id="TIGR01640">
    <property type="entry name" value="F_box_assoc_1"/>
    <property type="match status" value="1"/>
</dbReference>
<evidence type="ECO:0000313" key="3">
    <source>
        <dbReference type="Proteomes" id="UP000636709"/>
    </source>
</evidence>
<evidence type="ECO:0000259" key="1">
    <source>
        <dbReference type="SMART" id="SM00256"/>
    </source>
</evidence>
<feature type="domain" description="F-box" evidence="1">
    <location>
        <begin position="14"/>
        <end position="54"/>
    </location>
</feature>
<gene>
    <name evidence="2" type="ORF">HU200_055554</name>
</gene>
<dbReference type="EMBL" id="JACEFO010002379">
    <property type="protein sequence ID" value="KAF8662968.1"/>
    <property type="molecule type" value="Genomic_DNA"/>
</dbReference>
<evidence type="ECO:0000313" key="2">
    <source>
        <dbReference type="EMBL" id="KAF8662968.1"/>
    </source>
</evidence>
<dbReference type="InterPro" id="IPR036047">
    <property type="entry name" value="F-box-like_dom_sf"/>
</dbReference>
<dbReference type="AlphaFoldDB" id="A0A835ADM2"/>
<dbReference type="Pfam" id="PF00646">
    <property type="entry name" value="F-box"/>
    <property type="match status" value="1"/>
</dbReference>
<keyword evidence="3" id="KW-1185">Reference proteome</keyword>
<dbReference type="PANTHER" id="PTHR31672">
    <property type="entry name" value="BNACNNG10540D PROTEIN"/>
    <property type="match status" value="1"/>
</dbReference>